<sequence length="676" mass="76630">MIGIFSSGIWRIPFLRNFLAQPCQKLSLQRPVADAVTTIAVWGYRPNTRQPVAWARGVGKSVLRLEDGYIRSLDLGVNGAPPFSLVLDRLGIYYDANRPSELEKMIQEREVNQRLADDAKRAMSIIVEQDLSKYNQAPAFIAGACATSNVVLVIDQTLGDMSVTYGNAGPNNFVLMLEAAMRENPGAVVWIKVHPDVLQGKKSGYYHSFQSTHHIHLMADDVSPQSLLRHVSRVYVMTSQYGFEALMAGKPVTCFGQPWYAGWGLTDDRHPQAKQLSERRGNATLEQLFAAAYLRYSRYIHPLTGEPATLFDVLHWIQLQRNYQLPRIGHLWAPGLSMWKYTILKPFLRTATNTLSFSKSNKLATACVVWGIAGEQRWLEKAQAQQLPVWRMEDGFLRSSGLGSDLMPPLSLVLDKRGIYYDATRPSDLEVLLNESELTDAQCSRARKVHHRLVNNRISKYNLGVDFTLPADSKGKRVLLVPGQVENDASIQTSTFTICTNRDLLRTVRERNPAAYIIYKPHPDVVVGNRKGHITDREINQYADYQALDADIIQCIQVSNEVHTMTSLSGFEALLHGKRVYCYGMPFYAGWGLTYDEHDCFRRVKQLGLYDLIYQALIAYPTYIHPLRLDAISVEEAIEILINTPRANMVIDKNWRDRLMRMGKKLSMFIKVKLAF</sequence>
<accession>A0AAU7U0F4</accession>
<name>A0AAU7U0F4_9GAMM</name>
<gene>
    <name evidence="1" type="ORF">AAF463_15680</name>
</gene>
<dbReference type="GO" id="GO:0015774">
    <property type="term" value="P:polysaccharide transport"/>
    <property type="evidence" value="ECO:0007669"/>
    <property type="project" value="InterPro"/>
</dbReference>
<organism evidence="1">
    <name type="scientific">Pantoea sp. BJ2</name>
    <dbReference type="NCBI Taxonomy" id="3141322"/>
    <lineage>
        <taxon>Bacteria</taxon>
        <taxon>Pseudomonadati</taxon>
        <taxon>Pseudomonadota</taxon>
        <taxon>Gammaproteobacteria</taxon>
        <taxon>Enterobacterales</taxon>
        <taxon>Erwiniaceae</taxon>
        <taxon>Pantoea</taxon>
    </lineage>
</organism>
<reference evidence="1" key="1">
    <citation type="submission" date="2024-06" db="EMBL/GenBank/DDBJ databases">
        <title>Multiomics insights into the TNT degradation mechanism by Pantoea sp. BJ2 isolated from an ammunition destruction site.</title>
        <authorList>
            <person name="Luo J."/>
        </authorList>
    </citation>
    <scope>NUCLEOTIDE SEQUENCE</scope>
    <source>
        <strain evidence="1">BJ2</strain>
    </source>
</reference>
<protein>
    <submittedName>
        <fullName evidence="1">Capsular polysaccharide biosynthesis protein</fullName>
    </submittedName>
</protein>
<dbReference type="AlphaFoldDB" id="A0AAU7U0F4"/>
<dbReference type="InterPro" id="IPR007833">
    <property type="entry name" value="Capsule_polysaccharide_synth"/>
</dbReference>
<dbReference type="Pfam" id="PF05159">
    <property type="entry name" value="Capsule_synth"/>
    <property type="match status" value="3"/>
</dbReference>
<dbReference type="RefSeq" id="WP_350262003.1">
    <property type="nucleotide sequence ID" value="NZ_CP158292.1"/>
</dbReference>
<dbReference type="CDD" id="cd16440">
    <property type="entry name" value="beta_Kdo_transferase_KpsC_1"/>
    <property type="match status" value="1"/>
</dbReference>
<proteinExistence type="predicted"/>
<evidence type="ECO:0000313" key="1">
    <source>
        <dbReference type="EMBL" id="XBV46679.1"/>
    </source>
</evidence>
<dbReference type="EMBL" id="CP158292">
    <property type="protein sequence ID" value="XBV46679.1"/>
    <property type="molecule type" value="Genomic_DNA"/>
</dbReference>
<dbReference type="GO" id="GO:0000271">
    <property type="term" value="P:polysaccharide biosynthetic process"/>
    <property type="evidence" value="ECO:0007669"/>
    <property type="project" value="InterPro"/>
</dbReference>
<dbReference type="CDD" id="cd16439">
    <property type="entry name" value="beta_Kdo_transferase_KpsC_2"/>
    <property type="match status" value="1"/>
</dbReference>